<keyword evidence="2" id="KW-1185">Reference proteome</keyword>
<sequence>DSKDEALQQLYQLHPDLNSQSVWFFSTLKKSAEVWIKALSSQCFFKGKKSALATIFLKPNCNEMNIGQIIKGKNYLPYFKNIQIVILLSIKDTLTTMIYDDVELIEPIKCTIFVNGLEVRNNFLEENSIRYKISTIDEIHLIVQFFKTSHACIGQCTKEKYVIMEQIQLPLFSSNENIRIENKTINCLQLERLQLIEWLLYKDIYRWMDNLQLTKSDKLILAHEEFAKIKLCLNVLSSEQLFEKHIEYGPDILIYINNNLVNNQPLKKQFNDLLHIAYEFYYNIECKNKELLSEFIYNSIQLSKEAEDYLLTMNIDLKNDTKKDAKPKTKLVTFKKEMLPENLDLALGQLKIWAQNNEAKSAFEKVFTLSDLKILI</sequence>
<proteinExistence type="predicted"/>
<accession>A0ABN7UMQ2</accession>
<organism evidence="1 2">
    <name type="scientific">Gigaspora margarita</name>
    <dbReference type="NCBI Taxonomy" id="4874"/>
    <lineage>
        <taxon>Eukaryota</taxon>
        <taxon>Fungi</taxon>
        <taxon>Fungi incertae sedis</taxon>
        <taxon>Mucoromycota</taxon>
        <taxon>Glomeromycotina</taxon>
        <taxon>Glomeromycetes</taxon>
        <taxon>Diversisporales</taxon>
        <taxon>Gigasporaceae</taxon>
        <taxon>Gigaspora</taxon>
    </lineage>
</organism>
<protein>
    <submittedName>
        <fullName evidence="1">19553_t:CDS:1</fullName>
    </submittedName>
</protein>
<evidence type="ECO:0000313" key="1">
    <source>
        <dbReference type="EMBL" id="CAG8623164.1"/>
    </source>
</evidence>
<evidence type="ECO:0000313" key="2">
    <source>
        <dbReference type="Proteomes" id="UP000789901"/>
    </source>
</evidence>
<feature type="non-terminal residue" evidence="1">
    <location>
        <position position="1"/>
    </location>
</feature>
<comment type="caution">
    <text evidence="1">The sequence shown here is derived from an EMBL/GenBank/DDBJ whole genome shotgun (WGS) entry which is preliminary data.</text>
</comment>
<gene>
    <name evidence="1" type="ORF">GMARGA_LOCUS7947</name>
</gene>
<reference evidence="1 2" key="1">
    <citation type="submission" date="2021-06" db="EMBL/GenBank/DDBJ databases">
        <authorList>
            <person name="Kallberg Y."/>
            <person name="Tangrot J."/>
            <person name="Rosling A."/>
        </authorList>
    </citation>
    <scope>NUCLEOTIDE SEQUENCE [LARGE SCALE GENOMIC DNA]</scope>
    <source>
        <strain evidence="1 2">120-4 pot B 10/14</strain>
    </source>
</reference>
<dbReference type="Proteomes" id="UP000789901">
    <property type="component" value="Unassembled WGS sequence"/>
</dbReference>
<name>A0ABN7UMQ2_GIGMA</name>
<dbReference type="EMBL" id="CAJVQB010003975">
    <property type="protein sequence ID" value="CAG8623164.1"/>
    <property type="molecule type" value="Genomic_DNA"/>
</dbReference>